<feature type="domain" description="PPIase FKBP-type" evidence="7">
    <location>
        <begin position="230"/>
        <end position="318"/>
    </location>
</feature>
<dbReference type="OrthoDB" id="25996at2"/>
<evidence type="ECO:0000256" key="5">
    <source>
        <dbReference type="PROSITE-ProRule" id="PRU00277"/>
    </source>
</evidence>
<dbReference type="GO" id="GO:0003755">
    <property type="term" value="F:peptidyl-prolyl cis-trans isomerase activity"/>
    <property type="evidence" value="ECO:0007669"/>
    <property type="project" value="UniProtKB-KW"/>
</dbReference>
<dbReference type="SUPFAM" id="SSF54534">
    <property type="entry name" value="FKBP-like"/>
    <property type="match status" value="1"/>
</dbReference>
<keyword evidence="4 5" id="KW-0413">Isomerase</keyword>
<feature type="chain" id="PRO_5039420609" description="peptidylprolyl isomerase" evidence="6">
    <location>
        <begin position="21"/>
        <end position="325"/>
    </location>
</feature>
<feature type="signal peptide" evidence="6">
    <location>
        <begin position="1"/>
        <end position="20"/>
    </location>
</feature>
<evidence type="ECO:0000256" key="2">
    <source>
        <dbReference type="ARBA" id="ARBA00013194"/>
    </source>
</evidence>
<dbReference type="Proteomes" id="UP000273158">
    <property type="component" value="Unassembled WGS sequence"/>
</dbReference>
<dbReference type="EC" id="5.2.1.8" evidence="2 5"/>
<evidence type="ECO:0000259" key="7">
    <source>
        <dbReference type="PROSITE" id="PS50059"/>
    </source>
</evidence>
<dbReference type="Gene3D" id="3.10.50.40">
    <property type="match status" value="1"/>
</dbReference>
<evidence type="ECO:0000313" key="9">
    <source>
        <dbReference type="Proteomes" id="UP000273158"/>
    </source>
</evidence>
<evidence type="ECO:0000313" key="8">
    <source>
        <dbReference type="EMBL" id="RLK47565.1"/>
    </source>
</evidence>
<dbReference type="InterPro" id="IPR001179">
    <property type="entry name" value="PPIase_FKBP_dom"/>
</dbReference>
<accession>A0A498BV96</accession>
<sequence length="325" mass="32623">MRLRRITALSAAAVSIVLLAGCSGNGGDGASPSASGAAADLCGAQAATGAASEAVTVTGDPGTPSEATFSAPLDISDLQTTVIDEGAGDAVAAGDFISYALTAYSADSGEKLVTVGYEPGEVMPAQISPDNPLGQLLGCGKPGERVVATFPASEATDTTQASGAEVYIVDLLGTVPTAAWGAPQEPTAGMPAVELAENGAPTITIPDAAAPTETQVATLKQGDGYVVQSGDYVLIQYSGVRWSNGEVFDETWKEGGTPYAGATTSFVAGFQKALEGFPVGSQVEVVIPPADGYGEGEINDTDLKGETLVFVVDILGAQKVNAGQQ</sequence>
<name>A0A498BV96_9MICO</name>
<dbReference type="AlphaFoldDB" id="A0A498BV96"/>
<evidence type="ECO:0000256" key="4">
    <source>
        <dbReference type="ARBA" id="ARBA00023235"/>
    </source>
</evidence>
<keyword evidence="6" id="KW-0732">Signal</keyword>
<gene>
    <name evidence="8" type="ORF">C7474_2155</name>
</gene>
<dbReference type="InterPro" id="IPR046357">
    <property type="entry name" value="PPIase_dom_sf"/>
</dbReference>
<evidence type="ECO:0000256" key="6">
    <source>
        <dbReference type="SAM" id="SignalP"/>
    </source>
</evidence>
<reference evidence="8 9" key="1">
    <citation type="journal article" date="2015" name="Stand. Genomic Sci.">
        <title>Genomic Encyclopedia of Bacterial and Archaeal Type Strains, Phase III: the genomes of soil and plant-associated and newly described type strains.</title>
        <authorList>
            <person name="Whitman W.B."/>
            <person name="Woyke T."/>
            <person name="Klenk H.P."/>
            <person name="Zhou Y."/>
            <person name="Lilburn T.G."/>
            <person name="Beck B.J."/>
            <person name="De Vos P."/>
            <person name="Vandamme P."/>
            <person name="Eisen J.A."/>
            <person name="Garrity G."/>
            <person name="Hugenholtz P."/>
            <person name="Kyrpides N.C."/>
        </authorList>
    </citation>
    <scope>NUCLEOTIDE SEQUENCE [LARGE SCALE GENOMIC DNA]</scope>
    <source>
        <strain evidence="8 9">S2T63</strain>
    </source>
</reference>
<proteinExistence type="predicted"/>
<comment type="caution">
    <text evidence="8">The sequence shown here is derived from an EMBL/GenBank/DDBJ whole genome shotgun (WGS) entry which is preliminary data.</text>
</comment>
<keyword evidence="3 5" id="KW-0697">Rotamase</keyword>
<organism evidence="8 9">
    <name type="scientific">Microbacterium telephonicum</name>
    <dbReference type="NCBI Taxonomy" id="1714841"/>
    <lineage>
        <taxon>Bacteria</taxon>
        <taxon>Bacillati</taxon>
        <taxon>Actinomycetota</taxon>
        <taxon>Actinomycetes</taxon>
        <taxon>Micrococcales</taxon>
        <taxon>Microbacteriaceae</taxon>
        <taxon>Microbacterium</taxon>
    </lineage>
</organism>
<dbReference type="PROSITE" id="PS50059">
    <property type="entry name" value="FKBP_PPIASE"/>
    <property type="match status" value="1"/>
</dbReference>
<protein>
    <recommendedName>
        <fullName evidence="2 5">peptidylprolyl isomerase</fullName>
        <ecNumber evidence="2 5">5.2.1.8</ecNumber>
    </recommendedName>
</protein>
<comment type="catalytic activity">
    <reaction evidence="1 5">
        <text>[protein]-peptidylproline (omega=180) = [protein]-peptidylproline (omega=0)</text>
        <dbReference type="Rhea" id="RHEA:16237"/>
        <dbReference type="Rhea" id="RHEA-COMP:10747"/>
        <dbReference type="Rhea" id="RHEA-COMP:10748"/>
        <dbReference type="ChEBI" id="CHEBI:83833"/>
        <dbReference type="ChEBI" id="CHEBI:83834"/>
        <dbReference type="EC" id="5.2.1.8"/>
    </reaction>
</comment>
<keyword evidence="9" id="KW-1185">Reference proteome</keyword>
<dbReference type="Pfam" id="PF00254">
    <property type="entry name" value="FKBP_C"/>
    <property type="match status" value="1"/>
</dbReference>
<evidence type="ECO:0000256" key="3">
    <source>
        <dbReference type="ARBA" id="ARBA00023110"/>
    </source>
</evidence>
<evidence type="ECO:0000256" key="1">
    <source>
        <dbReference type="ARBA" id="ARBA00000971"/>
    </source>
</evidence>
<dbReference type="PROSITE" id="PS51257">
    <property type="entry name" value="PROKAR_LIPOPROTEIN"/>
    <property type="match status" value="1"/>
</dbReference>
<dbReference type="RefSeq" id="WP_121059846.1">
    <property type="nucleotide sequence ID" value="NZ_RCDB01000003.1"/>
</dbReference>
<dbReference type="EMBL" id="RCDB01000003">
    <property type="protein sequence ID" value="RLK47565.1"/>
    <property type="molecule type" value="Genomic_DNA"/>
</dbReference>